<dbReference type="Proteomes" id="UP000800200">
    <property type="component" value="Unassembled WGS sequence"/>
</dbReference>
<accession>A0A6A6DUU9</accession>
<evidence type="ECO:0000313" key="3">
    <source>
        <dbReference type="Proteomes" id="UP000800200"/>
    </source>
</evidence>
<evidence type="ECO:0000259" key="1">
    <source>
        <dbReference type="Pfam" id="PF01048"/>
    </source>
</evidence>
<dbReference type="InterPro" id="IPR053137">
    <property type="entry name" value="NLR-like"/>
</dbReference>
<dbReference type="Gene3D" id="3.40.50.1580">
    <property type="entry name" value="Nucleoside phosphorylase domain"/>
    <property type="match status" value="1"/>
</dbReference>
<dbReference type="GO" id="GO:0009116">
    <property type="term" value="P:nucleoside metabolic process"/>
    <property type="evidence" value="ECO:0007669"/>
    <property type="project" value="InterPro"/>
</dbReference>
<dbReference type="PANTHER" id="PTHR46082:SF11">
    <property type="entry name" value="AAA+ ATPASE DOMAIN-CONTAINING PROTEIN-RELATED"/>
    <property type="match status" value="1"/>
</dbReference>
<name>A0A6A6DUU9_9PEZI</name>
<dbReference type="PANTHER" id="PTHR46082">
    <property type="entry name" value="ATP/GTP-BINDING PROTEIN-RELATED"/>
    <property type="match status" value="1"/>
</dbReference>
<dbReference type="AlphaFoldDB" id="A0A6A6DUU9"/>
<dbReference type="InterPro" id="IPR035994">
    <property type="entry name" value="Nucleoside_phosphorylase_sf"/>
</dbReference>
<sequence length="380" mass="42420">MKLSPYSNDEYTIGWISALPEELMVAMAMLDEEHGRAQSTPRDDTNAYHLGRIGEHNIVMACLSGGQMGTGPAAIVAENLRRTFKRIRFALLVGIGGGVPSEVKDIRLGDVVVSYPYRTYSGIVQYDYGKLKGEVDIERKDWFCAPPNKLLSVVDLLRAYYSRPKAPMDKMFGIIDELGKEYAYPDENETPDLLYQADYDHDPNAETCDFCDTEKLIQRRIRESPCKPYVHYGIIASGSMVVKNGVERDKIDQRYQNSILCFEMEAAGLMNNFPCLVIRGVSDYSDSHKNDKWRKRAIAVASAYAKELVSQIEPSDVEVLPPIARALVPKGIQHSIYVGDTIYHGPIDSNSGVVMGNAYTEARDGIRITGSTTSHYYGDS</sequence>
<dbReference type="Pfam" id="PF01048">
    <property type="entry name" value="PNP_UDP_1"/>
    <property type="match status" value="1"/>
</dbReference>
<dbReference type="GO" id="GO:0003824">
    <property type="term" value="F:catalytic activity"/>
    <property type="evidence" value="ECO:0007669"/>
    <property type="project" value="InterPro"/>
</dbReference>
<gene>
    <name evidence="2" type="ORF">K469DRAFT_638180</name>
</gene>
<evidence type="ECO:0000313" key="2">
    <source>
        <dbReference type="EMBL" id="KAF2181456.1"/>
    </source>
</evidence>
<reference evidence="2" key="1">
    <citation type="journal article" date="2020" name="Stud. Mycol.">
        <title>101 Dothideomycetes genomes: a test case for predicting lifestyles and emergence of pathogens.</title>
        <authorList>
            <person name="Haridas S."/>
            <person name="Albert R."/>
            <person name="Binder M."/>
            <person name="Bloem J."/>
            <person name="Labutti K."/>
            <person name="Salamov A."/>
            <person name="Andreopoulos B."/>
            <person name="Baker S."/>
            <person name="Barry K."/>
            <person name="Bills G."/>
            <person name="Bluhm B."/>
            <person name="Cannon C."/>
            <person name="Castanera R."/>
            <person name="Culley D."/>
            <person name="Daum C."/>
            <person name="Ezra D."/>
            <person name="Gonzalez J."/>
            <person name="Henrissat B."/>
            <person name="Kuo A."/>
            <person name="Liang C."/>
            <person name="Lipzen A."/>
            <person name="Lutzoni F."/>
            <person name="Magnuson J."/>
            <person name="Mondo S."/>
            <person name="Nolan M."/>
            <person name="Ohm R."/>
            <person name="Pangilinan J."/>
            <person name="Park H.-J."/>
            <person name="Ramirez L."/>
            <person name="Alfaro M."/>
            <person name="Sun H."/>
            <person name="Tritt A."/>
            <person name="Yoshinaga Y."/>
            <person name="Zwiers L.-H."/>
            <person name="Turgeon B."/>
            <person name="Goodwin S."/>
            <person name="Spatafora J."/>
            <person name="Crous P."/>
            <person name="Grigoriev I."/>
        </authorList>
    </citation>
    <scope>NUCLEOTIDE SEQUENCE</scope>
    <source>
        <strain evidence="2">CBS 207.26</strain>
    </source>
</reference>
<dbReference type="InterPro" id="IPR000845">
    <property type="entry name" value="Nucleoside_phosphorylase_d"/>
</dbReference>
<dbReference type="EMBL" id="ML994652">
    <property type="protein sequence ID" value="KAF2181456.1"/>
    <property type="molecule type" value="Genomic_DNA"/>
</dbReference>
<proteinExistence type="predicted"/>
<dbReference type="SUPFAM" id="SSF53167">
    <property type="entry name" value="Purine and uridine phosphorylases"/>
    <property type="match status" value="1"/>
</dbReference>
<feature type="domain" description="Nucleoside phosphorylase" evidence="1">
    <location>
        <begin position="13"/>
        <end position="306"/>
    </location>
</feature>
<dbReference type="OrthoDB" id="1577640at2759"/>
<organism evidence="2 3">
    <name type="scientific">Zopfia rhizophila CBS 207.26</name>
    <dbReference type="NCBI Taxonomy" id="1314779"/>
    <lineage>
        <taxon>Eukaryota</taxon>
        <taxon>Fungi</taxon>
        <taxon>Dikarya</taxon>
        <taxon>Ascomycota</taxon>
        <taxon>Pezizomycotina</taxon>
        <taxon>Dothideomycetes</taxon>
        <taxon>Dothideomycetes incertae sedis</taxon>
        <taxon>Zopfiaceae</taxon>
        <taxon>Zopfia</taxon>
    </lineage>
</organism>
<protein>
    <submittedName>
        <fullName evidence="2">Purine and uridine phosphorylase</fullName>
    </submittedName>
</protein>
<keyword evidence="3" id="KW-1185">Reference proteome</keyword>